<evidence type="ECO:0000313" key="2">
    <source>
        <dbReference type="Proteomes" id="UP000290567"/>
    </source>
</evidence>
<protein>
    <submittedName>
        <fullName evidence="1">5'-nucleotidase</fullName>
    </submittedName>
</protein>
<organism evidence="1 2">
    <name type="scientific">Enterococcus florum</name>
    <dbReference type="NCBI Taxonomy" id="2480627"/>
    <lineage>
        <taxon>Bacteria</taxon>
        <taxon>Bacillati</taxon>
        <taxon>Bacillota</taxon>
        <taxon>Bacilli</taxon>
        <taxon>Lactobacillales</taxon>
        <taxon>Enterococcaceae</taxon>
        <taxon>Enterococcus</taxon>
    </lineage>
</organism>
<dbReference type="Gene3D" id="3.40.50.1000">
    <property type="entry name" value="HAD superfamily/HAD-like"/>
    <property type="match status" value="1"/>
</dbReference>
<dbReference type="SUPFAM" id="SSF56784">
    <property type="entry name" value="HAD-like"/>
    <property type="match status" value="1"/>
</dbReference>
<evidence type="ECO:0000313" key="1">
    <source>
        <dbReference type="EMBL" id="GCF95894.1"/>
    </source>
</evidence>
<dbReference type="Pfam" id="PF13419">
    <property type="entry name" value="HAD_2"/>
    <property type="match status" value="1"/>
</dbReference>
<dbReference type="GO" id="GO:0004713">
    <property type="term" value="F:protein tyrosine kinase activity"/>
    <property type="evidence" value="ECO:0007669"/>
    <property type="project" value="TreeGrafter"/>
</dbReference>
<dbReference type="PANTHER" id="PTHR43434:SF20">
    <property type="entry name" value="5'-NUCLEOTIDASE"/>
    <property type="match status" value="1"/>
</dbReference>
<comment type="caution">
    <text evidence="1">The sequence shown here is derived from an EMBL/GenBank/DDBJ whole genome shotgun (WGS) entry which is preliminary data.</text>
</comment>
<dbReference type="NCBIfam" id="TIGR01549">
    <property type="entry name" value="HAD-SF-IA-v1"/>
    <property type="match status" value="1"/>
</dbReference>
<dbReference type="SFLD" id="SFLDS00003">
    <property type="entry name" value="Haloacid_Dehalogenase"/>
    <property type="match status" value="1"/>
</dbReference>
<dbReference type="InterPro" id="IPR023198">
    <property type="entry name" value="PGP-like_dom2"/>
</dbReference>
<dbReference type="RefSeq" id="WP_146624264.1">
    <property type="nucleotide sequence ID" value="NZ_BJCC01000047.1"/>
</dbReference>
<dbReference type="AlphaFoldDB" id="A0A4P5PGJ6"/>
<dbReference type="GO" id="GO:0005829">
    <property type="term" value="C:cytosol"/>
    <property type="evidence" value="ECO:0007669"/>
    <property type="project" value="TreeGrafter"/>
</dbReference>
<dbReference type="InterPro" id="IPR023214">
    <property type="entry name" value="HAD_sf"/>
</dbReference>
<dbReference type="Gene3D" id="1.10.150.240">
    <property type="entry name" value="Putative phosphatase, domain 2"/>
    <property type="match status" value="1"/>
</dbReference>
<dbReference type="InterPro" id="IPR050155">
    <property type="entry name" value="HAD-like_hydrolase_sf"/>
</dbReference>
<name>A0A4P5PGJ6_9ENTE</name>
<dbReference type="SFLD" id="SFLDG01135">
    <property type="entry name" value="C1.5.6:_HAD__Beta-PGM__Phospha"/>
    <property type="match status" value="1"/>
</dbReference>
<dbReference type="InterPro" id="IPR041492">
    <property type="entry name" value="HAD_2"/>
</dbReference>
<accession>A0A4P5PGJ6</accession>
<dbReference type="PANTHER" id="PTHR43434">
    <property type="entry name" value="PHOSPHOGLYCOLATE PHOSPHATASE"/>
    <property type="match status" value="1"/>
</dbReference>
<dbReference type="InterPro" id="IPR036412">
    <property type="entry name" value="HAD-like_sf"/>
</dbReference>
<dbReference type="SFLD" id="SFLDG01129">
    <property type="entry name" value="C1.5:_HAD__Beta-PGM__Phosphata"/>
    <property type="match status" value="1"/>
</dbReference>
<proteinExistence type="predicted"/>
<dbReference type="OrthoDB" id="9792518at2"/>
<dbReference type="EMBL" id="BJCC01000047">
    <property type="protein sequence ID" value="GCF95894.1"/>
    <property type="molecule type" value="Genomic_DNA"/>
</dbReference>
<gene>
    <name evidence="1" type="ORF">NRIC_37850</name>
</gene>
<dbReference type="InterPro" id="IPR006439">
    <property type="entry name" value="HAD-SF_hydro_IA"/>
</dbReference>
<reference evidence="2" key="1">
    <citation type="submission" date="2019-02" db="EMBL/GenBank/DDBJ databases">
        <title>Draft genome sequence of Enterococcus sp. Gos25-1.</title>
        <authorList>
            <person name="Tanaka N."/>
            <person name="Shiwa Y."/>
            <person name="Fujita N."/>
        </authorList>
    </citation>
    <scope>NUCLEOTIDE SEQUENCE [LARGE SCALE GENOMIC DNA]</scope>
    <source>
        <strain evidence="2">Gos25-1</strain>
    </source>
</reference>
<keyword evidence="2" id="KW-1185">Reference proteome</keyword>
<sequence>MKKIVLFDLDGTLTDSSEGILASIRYMMEKLELVIPDDRVLKSFIGPPLTASLSELYGMAAEEAERAIEVYREYYAEKGIQQLHVYPEIPELLQQLSHSCIVGLATSKPQKFAEQIMEITGLSPFFTGFFGADMRGRDSKSDVIRRAIKQLATENSEVFMVGDRKYDILGAKNNGISSIGVLYGFGDRSELEAAGADWIIETPTDLYPIIEQ</sequence>
<dbReference type="Proteomes" id="UP000290567">
    <property type="component" value="Unassembled WGS sequence"/>
</dbReference>